<name>A0A173UVE5_9FIRM</name>
<dbReference type="GO" id="GO:0016757">
    <property type="term" value="F:glycosyltransferase activity"/>
    <property type="evidence" value="ECO:0007669"/>
    <property type="project" value="UniProtKB-KW"/>
</dbReference>
<evidence type="ECO:0000313" key="3">
    <source>
        <dbReference type="EMBL" id="CUN19042.1"/>
    </source>
</evidence>
<gene>
    <name evidence="3" type="primary">pimB</name>
    <name evidence="3" type="ORF">ERS852420_03331</name>
</gene>
<dbReference type="SUPFAM" id="SSF53756">
    <property type="entry name" value="UDP-Glycosyltransferase/glycogen phosphorylase"/>
    <property type="match status" value="1"/>
</dbReference>
<dbReference type="AlphaFoldDB" id="A0A173UVE5"/>
<dbReference type="EC" id="2.4.1.57" evidence="3"/>
<dbReference type="Pfam" id="PF13579">
    <property type="entry name" value="Glyco_trans_4_4"/>
    <property type="match status" value="1"/>
</dbReference>
<protein>
    <submittedName>
        <fullName evidence="3">GDP-mannose-dependent alpha-(1-6)-phosphatidylinositol monomannoside mannosyltransferase</fullName>
        <ecNumber evidence="3">2.4.1.57</ecNumber>
    </submittedName>
</protein>
<dbReference type="Gene3D" id="3.40.50.2000">
    <property type="entry name" value="Glycogen Phosphorylase B"/>
    <property type="match status" value="2"/>
</dbReference>
<dbReference type="Proteomes" id="UP000095495">
    <property type="component" value="Unassembled WGS sequence"/>
</dbReference>
<feature type="domain" description="Glycosyltransferase subfamily 4-like N-terminal" evidence="2">
    <location>
        <begin position="18"/>
        <end position="156"/>
    </location>
</feature>
<feature type="domain" description="Glycosyl transferase family 1" evidence="1">
    <location>
        <begin position="189"/>
        <end position="346"/>
    </location>
</feature>
<evidence type="ECO:0000259" key="2">
    <source>
        <dbReference type="Pfam" id="PF13579"/>
    </source>
</evidence>
<reference evidence="3 4" key="1">
    <citation type="submission" date="2015-09" db="EMBL/GenBank/DDBJ databases">
        <authorList>
            <consortium name="Pathogen Informatics"/>
        </authorList>
    </citation>
    <scope>NUCLEOTIDE SEQUENCE [LARGE SCALE GENOMIC DNA]</scope>
    <source>
        <strain evidence="3 4">2789STDY5608863</strain>
    </source>
</reference>
<dbReference type="PANTHER" id="PTHR12526:SF630">
    <property type="entry name" value="GLYCOSYLTRANSFERASE"/>
    <property type="match status" value="1"/>
</dbReference>
<accession>A0A173UVE5</accession>
<keyword evidence="3" id="KW-0808">Transferase</keyword>
<organism evidence="3 4">
    <name type="scientific">Roseburia faecis</name>
    <dbReference type="NCBI Taxonomy" id="301302"/>
    <lineage>
        <taxon>Bacteria</taxon>
        <taxon>Bacillati</taxon>
        <taxon>Bacillota</taxon>
        <taxon>Clostridia</taxon>
        <taxon>Lachnospirales</taxon>
        <taxon>Lachnospiraceae</taxon>
        <taxon>Roseburia</taxon>
    </lineage>
</organism>
<dbReference type="InterPro" id="IPR001296">
    <property type="entry name" value="Glyco_trans_1"/>
</dbReference>
<sequence>MLASVASMIDQFNMPNIALLQKLGYEVDVACNFIEGNTCSDARVAELKQKLQDMHVHCYQIDFARNIKHMGQNMRALRQVEGLMKQNGYAFCHCHSPIGGVVARIAGHRTKMKVIYTAHGFHFYQGAPLVNWLVYYPVEKVLSRWTDVLITINHEDYARAKKKFHAKKTYYLPGIGIDLEKFHVGNTEDIEKKRQELGLHTKDIFLLSVGELSDRKNHVVVIEAMKHLVQNYPQLKYFICGKGEKMQELQQLIRNYHLEEHVKLLGFRTDVAELCQAADVFVFPSKQEGLPVALMEAMACGVPVVCSRIRGNTDLVEDEKCLFMPDKAEQLERCIELKLKRKEKKNVYCKLWEYDLTNVLKKYGEIYAEK</sequence>
<evidence type="ECO:0000259" key="1">
    <source>
        <dbReference type="Pfam" id="PF00534"/>
    </source>
</evidence>
<keyword evidence="3" id="KW-0328">Glycosyltransferase</keyword>
<dbReference type="CDD" id="cd03808">
    <property type="entry name" value="GT4_CapM-like"/>
    <property type="match status" value="1"/>
</dbReference>
<dbReference type="EMBL" id="CYXV01000020">
    <property type="protein sequence ID" value="CUN19042.1"/>
    <property type="molecule type" value="Genomic_DNA"/>
</dbReference>
<dbReference type="Pfam" id="PF00534">
    <property type="entry name" value="Glycos_transf_1"/>
    <property type="match status" value="1"/>
</dbReference>
<proteinExistence type="predicted"/>
<evidence type="ECO:0000313" key="4">
    <source>
        <dbReference type="Proteomes" id="UP000095495"/>
    </source>
</evidence>
<dbReference type="PANTHER" id="PTHR12526">
    <property type="entry name" value="GLYCOSYLTRANSFERASE"/>
    <property type="match status" value="1"/>
</dbReference>
<dbReference type="InterPro" id="IPR028098">
    <property type="entry name" value="Glyco_trans_4-like_N"/>
</dbReference>